<feature type="transmembrane region" description="Helical" evidence="6">
    <location>
        <begin position="26"/>
        <end position="49"/>
    </location>
</feature>
<evidence type="ECO:0000256" key="4">
    <source>
        <dbReference type="ARBA" id="ARBA00022989"/>
    </source>
</evidence>
<evidence type="ECO:0000256" key="6">
    <source>
        <dbReference type="SAM" id="Phobius"/>
    </source>
</evidence>
<sequence length="181" mass="20138">MPGEPQPLFTLPPGQSDNTASRGKRLAAVCIDWFIMILCLTPVVEYLGLRELVESYQPGQTPVPMTTELVLKMLAFQYGIFLLLNGFLLQHYGQTIGKRAMNIAIVDLEGRRVPLLNLILNRYVSQWALGLISGIGALLRLVDWLFIFRDGNRCLHDHIARTRVIDLGVPAAAANNNSLIV</sequence>
<dbReference type="Proteomes" id="UP000001036">
    <property type="component" value="Chromosome"/>
</dbReference>
<keyword evidence="4 6" id="KW-1133">Transmembrane helix</keyword>
<evidence type="ECO:0000256" key="3">
    <source>
        <dbReference type="ARBA" id="ARBA00022692"/>
    </source>
</evidence>
<accession>B3PBD0</accession>
<evidence type="ECO:0000313" key="9">
    <source>
        <dbReference type="Proteomes" id="UP000001036"/>
    </source>
</evidence>
<reference evidence="8 9" key="1">
    <citation type="journal article" date="2008" name="J. Bacteriol.">
        <title>Insights into plant cell wall degradation from the genome sequence of the soil bacterium Cellvibrio japonicus.</title>
        <authorList>
            <person name="Deboy R.T."/>
            <person name="Mongodin E.F."/>
            <person name="Fouts D.E."/>
            <person name="Tailford L.E."/>
            <person name="Khouri H."/>
            <person name="Emerson J.B."/>
            <person name="Mohamoud Y."/>
            <person name="Watkins K."/>
            <person name="Henrissat B."/>
            <person name="Gilbert H.J."/>
            <person name="Nelson K.E."/>
        </authorList>
    </citation>
    <scope>NUCLEOTIDE SEQUENCE [LARGE SCALE GENOMIC DNA]</scope>
    <source>
        <strain evidence="8 9">Ueda107</strain>
    </source>
</reference>
<evidence type="ECO:0000256" key="1">
    <source>
        <dbReference type="ARBA" id="ARBA00004651"/>
    </source>
</evidence>
<keyword evidence="9" id="KW-1185">Reference proteome</keyword>
<dbReference type="eggNOG" id="COG1714">
    <property type="taxonomic scope" value="Bacteria"/>
</dbReference>
<dbReference type="InterPro" id="IPR051791">
    <property type="entry name" value="Pra-immunoreactive"/>
</dbReference>
<dbReference type="STRING" id="498211.CJA_2697"/>
<keyword evidence="5 6" id="KW-0472">Membrane</keyword>
<dbReference type="PANTHER" id="PTHR36115">
    <property type="entry name" value="PROLINE-RICH ANTIGEN HOMOLOG-RELATED"/>
    <property type="match status" value="1"/>
</dbReference>
<protein>
    <submittedName>
        <fullName evidence="8">RDD family domain protein</fullName>
    </submittedName>
</protein>
<dbReference type="EMBL" id="CP000934">
    <property type="protein sequence ID" value="ACE82818.1"/>
    <property type="molecule type" value="Genomic_DNA"/>
</dbReference>
<evidence type="ECO:0000313" key="8">
    <source>
        <dbReference type="EMBL" id="ACE82818.1"/>
    </source>
</evidence>
<gene>
    <name evidence="8" type="ordered locus">CJA_2697</name>
</gene>
<dbReference type="InterPro" id="IPR010432">
    <property type="entry name" value="RDD"/>
</dbReference>
<feature type="domain" description="RDD" evidence="7">
    <location>
        <begin position="19"/>
        <end position="160"/>
    </location>
</feature>
<dbReference type="Pfam" id="PF06271">
    <property type="entry name" value="RDD"/>
    <property type="match status" value="1"/>
</dbReference>
<feature type="transmembrane region" description="Helical" evidence="6">
    <location>
        <begin position="69"/>
        <end position="89"/>
    </location>
</feature>
<organism evidence="8 9">
    <name type="scientific">Cellvibrio japonicus (strain Ueda107)</name>
    <name type="common">Pseudomonas fluorescens subsp. cellulosa</name>
    <dbReference type="NCBI Taxonomy" id="498211"/>
    <lineage>
        <taxon>Bacteria</taxon>
        <taxon>Pseudomonadati</taxon>
        <taxon>Pseudomonadota</taxon>
        <taxon>Gammaproteobacteria</taxon>
        <taxon>Cellvibrionales</taxon>
        <taxon>Cellvibrionaceae</taxon>
        <taxon>Cellvibrio</taxon>
    </lineage>
</organism>
<name>B3PBD0_CELJU</name>
<evidence type="ECO:0000256" key="5">
    <source>
        <dbReference type="ARBA" id="ARBA00023136"/>
    </source>
</evidence>
<keyword evidence="3 6" id="KW-0812">Transmembrane</keyword>
<proteinExistence type="predicted"/>
<dbReference type="KEGG" id="cja:CJA_2697"/>
<dbReference type="AlphaFoldDB" id="B3PBD0"/>
<keyword evidence="2" id="KW-1003">Cell membrane</keyword>
<comment type="subcellular location">
    <subcellularLocation>
        <location evidence="1">Cell membrane</location>
        <topology evidence="1">Multi-pass membrane protein</topology>
    </subcellularLocation>
</comment>
<evidence type="ECO:0000256" key="2">
    <source>
        <dbReference type="ARBA" id="ARBA00022475"/>
    </source>
</evidence>
<evidence type="ECO:0000259" key="7">
    <source>
        <dbReference type="Pfam" id="PF06271"/>
    </source>
</evidence>
<dbReference type="GO" id="GO:0005886">
    <property type="term" value="C:plasma membrane"/>
    <property type="evidence" value="ECO:0007669"/>
    <property type="project" value="UniProtKB-SubCell"/>
</dbReference>
<dbReference type="HOGENOM" id="CLU_079635_3_0_6"/>
<feature type="transmembrane region" description="Helical" evidence="6">
    <location>
        <begin position="127"/>
        <end position="147"/>
    </location>
</feature>